<dbReference type="InParanoid" id="A0A0D0DFM6"/>
<feature type="transmembrane region" description="Helical" evidence="10">
    <location>
        <begin position="157"/>
        <end position="181"/>
    </location>
</feature>
<evidence type="ECO:0000256" key="7">
    <source>
        <dbReference type="ARBA" id="ARBA00023136"/>
    </source>
</evidence>
<evidence type="ECO:0000256" key="11">
    <source>
        <dbReference type="SAM" id="SignalP"/>
    </source>
</evidence>
<evidence type="ECO:0000313" key="12">
    <source>
        <dbReference type="EMBL" id="KIK96527.1"/>
    </source>
</evidence>
<keyword evidence="8" id="KW-0675">Receptor</keyword>
<dbReference type="PRINTS" id="PR00899">
    <property type="entry name" value="GPCRSTE3"/>
</dbReference>
<dbReference type="GO" id="GO:0000750">
    <property type="term" value="P:pheromone-dependent signal transduction involved in conjugation with cellular fusion"/>
    <property type="evidence" value="ECO:0007669"/>
    <property type="project" value="TreeGrafter"/>
</dbReference>
<keyword evidence="3" id="KW-0589">Pheromone response</keyword>
<protein>
    <submittedName>
        <fullName evidence="12">Uncharacterized protein</fullName>
    </submittedName>
</protein>
<keyword evidence="4 10" id="KW-0812">Transmembrane</keyword>
<dbReference type="PANTHER" id="PTHR28097">
    <property type="entry name" value="PHEROMONE A FACTOR RECEPTOR"/>
    <property type="match status" value="1"/>
</dbReference>
<name>A0A0D0DFM6_9AGAM</name>
<dbReference type="Pfam" id="PF02076">
    <property type="entry name" value="STE3"/>
    <property type="match status" value="1"/>
</dbReference>
<evidence type="ECO:0000256" key="3">
    <source>
        <dbReference type="ARBA" id="ARBA00022507"/>
    </source>
</evidence>
<evidence type="ECO:0000256" key="8">
    <source>
        <dbReference type="ARBA" id="ARBA00023170"/>
    </source>
</evidence>
<evidence type="ECO:0000256" key="4">
    <source>
        <dbReference type="ARBA" id="ARBA00022692"/>
    </source>
</evidence>
<dbReference type="STRING" id="930991.A0A0D0DFM6"/>
<reference evidence="13" key="2">
    <citation type="submission" date="2015-01" db="EMBL/GenBank/DDBJ databases">
        <title>Evolutionary Origins and Diversification of the Mycorrhizal Mutualists.</title>
        <authorList>
            <consortium name="DOE Joint Genome Institute"/>
            <consortium name="Mycorrhizal Genomics Consortium"/>
            <person name="Kohler A."/>
            <person name="Kuo A."/>
            <person name="Nagy L.G."/>
            <person name="Floudas D."/>
            <person name="Copeland A."/>
            <person name="Barry K.W."/>
            <person name="Cichocki N."/>
            <person name="Veneault-Fourrey C."/>
            <person name="LaButti K."/>
            <person name="Lindquist E.A."/>
            <person name="Lipzen A."/>
            <person name="Lundell T."/>
            <person name="Morin E."/>
            <person name="Murat C."/>
            <person name="Riley R."/>
            <person name="Ohm R."/>
            <person name="Sun H."/>
            <person name="Tunlid A."/>
            <person name="Henrissat B."/>
            <person name="Grigoriev I.V."/>
            <person name="Hibbett D.S."/>
            <person name="Martin F."/>
        </authorList>
    </citation>
    <scope>NUCLEOTIDE SEQUENCE [LARGE SCALE GENOMIC DNA]</scope>
    <source>
        <strain evidence="13">Ve08.2h10</strain>
    </source>
</reference>
<keyword evidence="9" id="KW-0807">Transducer</keyword>
<reference evidence="12 13" key="1">
    <citation type="submission" date="2014-04" db="EMBL/GenBank/DDBJ databases">
        <authorList>
            <consortium name="DOE Joint Genome Institute"/>
            <person name="Kuo A."/>
            <person name="Kohler A."/>
            <person name="Jargeat P."/>
            <person name="Nagy L.G."/>
            <person name="Floudas D."/>
            <person name="Copeland A."/>
            <person name="Barry K.W."/>
            <person name="Cichocki N."/>
            <person name="Veneault-Fourrey C."/>
            <person name="LaButti K."/>
            <person name="Lindquist E.A."/>
            <person name="Lipzen A."/>
            <person name="Lundell T."/>
            <person name="Morin E."/>
            <person name="Murat C."/>
            <person name="Sun H."/>
            <person name="Tunlid A."/>
            <person name="Henrissat B."/>
            <person name="Grigoriev I.V."/>
            <person name="Hibbett D.S."/>
            <person name="Martin F."/>
            <person name="Nordberg H.P."/>
            <person name="Cantor M.N."/>
            <person name="Hua S.X."/>
        </authorList>
    </citation>
    <scope>NUCLEOTIDE SEQUENCE [LARGE SCALE GENOMIC DNA]</scope>
    <source>
        <strain evidence="12 13">Ve08.2h10</strain>
    </source>
</reference>
<gene>
    <name evidence="12" type="ORF">PAXRUDRAFT_771011</name>
</gene>
<sequence length="259" mass="29204">MLVPPNSLFPVFSLVGALLVAIPRPRHSQAISNLRTSLLMVRTEVACLVQFTNSIRWNHNVENWAPVWCDLCSLIRTRLLAVGVALATTALCVNRRLYMIVTLHQRRNEKTFDVLFELYLGLVVPGFAYIVQKYRYYIFEDIGCLQAVANVGPAFPIVYMLPLLVGSVYAAYAFFTLWKTIRRKQHGPVLDGITSTGWSQRLMAHFHSVFVLTSISIVLLATESPVPHWPGWIAIHSINGFIVIHRSGSRTVARPSTWS</sequence>
<feature type="transmembrane region" description="Helical" evidence="10">
    <location>
        <begin position="114"/>
        <end position="131"/>
    </location>
</feature>
<organism evidence="12 13">
    <name type="scientific">Paxillus rubicundulus Ve08.2h10</name>
    <dbReference type="NCBI Taxonomy" id="930991"/>
    <lineage>
        <taxon>Eukaryota</taxon>
        <taxon>Fungi</taxon>
        <taxon>Dikarya</taxon>
        <taxon>Basidiomycota</taxon>
        <taxon>Agaricomycotina</taxon>
        <taxon>Agaricomycetes</taxon>
        <taxon>Agaricomycetidae</taxon>
        <taxon>Boletales</taxon>
        <taxon>Paxilineae</taxon>
        <taxon>Paxillaceae</taxon>
        <taxon>Paxillus</taxon>
    </lineage>
</organism>
<evidence type="ECO:0000313" key="13">
    <source>
        <dbReference type="Proteomes" id="UP000054538"/>
    </source>
</evidence>
<keyword evidence="6" id="KW-0297">G-protein coupled receptor</keyword>
<comment type="similarity">
    <text evidence="2">Belongs to the G-protein coupled receptor 4 family.</text>
</comment>
<keyword evidence="13" id="KW-1185">Reference proteome</keyword>
<keyword evidence="11" id="KW-0732">Signal</keyword>
<evidence type="ECO:0000256" key="5">
    <source>
        <dbReference type="ARBA" id="ARBA00022989"/>
    </source>
</evidence>
<keyword evidence="5 10" id="KW-1133">Transmembrane helix</keyword>
<evidence type="ECO:0000256" key="10">
    <source>
        <dbReference type="SAM" id="Phobius"/>
    </source>
</evidence>
<dbReference type="EMBL" id="KN824981">
    <property type="protein sequence ID" value="KIK96527.1"/>
    <property type="molecule type" value="Genomic_DNA"/>
</dbReference>
<comment type="subcellular location">
    <subcellularLocation>
        <location evidence="1">Membrane</location>
        <topology evidence="1">Multi-pass membrane protein</topology>
    </subcellularLocation>
</comment>
<evidence type="ECO:0000256" key="6">
    <source>
        <dbReference type="ARBA" id="ARBA00023040"/>
    </source>
</evidence>
<evidence type="ECO:0000256" key="9">
    <source>
        <dbReference type="ARBA" id="ARBA00023224"/>
    </source>
</evidence>
<dbReference type="InterPro" id="IPR001499">
    <property type="entry name" value="GPCR_STE3"/>
</dbReference>
<dbReference type="AlphaFoldDB" id="A0A0D0DFM6"/>
<keyword evidence="7 10" id="KW-0472">Membrane</keyword>
<accession>A0A0D0DFM6</accession>
<dbReference type="GO" id="GO:0005886">
    <property type="term" value="C:plasma membrane"/>
    <property type="evidence" value="ECO:0007669"/>
    <property type="project" value="TreeGrafter"/>
</dbReference>
<feature type="chain" id="PRO_5002209082" evidence="11">
    <location>
        <begin position="29"/>
        <end position="259"/>
    </location>
</feature>
<evidence type="ECO:0000256" key="2">
    <source>
        <dbReference type="ARBA" id="ARBA00011085"/>
    </source>
</evidence>
<dbReference type="OrthoDB" id="2874149at2759"/>
<dbReference type="PANTHER" id="PTHR28097:SF1">
    <property type="entry name" value="PHEROMONE A FACTOR RECEPTOR"/>
    <property type="match status" value="1"/>
</dbReference>
<feature type="transmembrane region" description="Helical" evidence="10">
    <location>
        <begin position="75"/>
        <end position="93"/>
    </location>
</feature>
<dbReference type="HOGENOM" id="CLU_027592_0_1_1"/>
<feature type="signal peptide" evidence="11">
    <location>
        <begin position="1"/>
        <end position="28"/>
    </location>
</feature>
<proteinExistence type="inferred from homology"/>
<evidence type="ECO:0000256" key="1">
    <source>
        <dbReference type="ARBA" id="ARBA00004141"/>
    </source>
</evidence>
<dbReference type="GO" id="GO:0004932">
    <property type="term" value="F:mating-type factor pheromone receptor activity"/>
    <property type="evidence" value="ECO:0007669"/>
    <property type="project" value="InterPro"/>
</dbReference>
<dbReference type="Proteomes" id="UP000054538">
    <property type="component" value="Unassembled WGS sequence"/>
</dbReference>